<organism evidence="2 3">
    <name type="scientific">Puccinia striiformis</name>
    <dbReference type="NCBI Taxonomy" id="27350"/>
    <lineage>
        <taxon>Eukaryota</taxon>
        <taxon>Fungi</taxon>
        <taxon>Dikarya</taxon>
        <taxon>Basidiomycota</taxon>
        <taxon>Pucciniomycotina</taxon>
        <taxon>Pucciniomycetes</taxon>
        <taxon>Pucciniales</taxon>
        <taxon>Pucciniaceae</taxon>
        <taxon>Puccinia</taxon>
    </lineage>
</organism>
<dbReference type="EMBL" id="PKSL01000048">
    <property type="protein sequence ID" value="POW10179.1"/>
    <property type="molecule type" value="Genomic_DNA"/>
</dbReference>
<protein>
    <submittedName>
        <fullName evidence="2">Uncharacterized protein</fullName>
    </submittedName>
</protein>
<dbReference type="VEuPathDB" id="FungiDB:PSHT_15685"/>
<sequence length="588" mass="66718">MGIPPYRSLQPDTSRLAHLNVELEIPPFQEKGPISNSVMQAPKETRGIHPQSLFSNPEIQKSKISQISPANHQLEEEPEGLSTKESNNPKKKGRIFVGNNKVNEFIDKFGCNKITYEPAVGYTPKKSAIMDLSRIIKSTIKKGGSTLQKNFITFESNLKLCPKMEMAISDPLIWDGHLILYSNFSIAELPPYDIVVLYVQKEFRYREYPEEASKKFQVKQGGKTSDQQEFILDNPEDHSPVDATAENYPSEHMSPPPCTLGMIGEKKDSINLDHEEECFGPEILILEGGLVAERSPAVVEKDPEGLLLESKSTWNDREEEESEDYISVEVKINHESALDPVEVAQYAEFESVETSAATERSEPPEETRTEVDHAYREECHSQSDWNFQYEILSEKSSTNISETIKTLDFEEESLLHQAKLDNCLAAVLKPSQPASLDNVEKANSQTMENENCFLKDPVKSNNPCISEKICKKISQLASFNSLKTGIDPQKFKPAEMNWNYLKIPWRLLVSAQDIVWKGRKYMHKALEHVVYRLDGMARSNDYRGPSQEDKEAMFPNRQCPLVRRSALVSYDAERDKYSKKEEGLPGDS</sequence>
<accession>A0A2S4VL18</accession>
<dbReference type="VEuPathDB" id="FungiDB:PSTT_06261"/>
<evidence type="ECO:0000256" key="1">
    <source>
        <dbReference type="SAM" id="MobiDB-lite"/>
    </source>
</evidence>
<feature type="region of interest" description="Disordered" evidence="1">
    <location>
        <begin position="231"/>
        <end position="257"/>
    </location>
</feature>
<proteinExistence type="predicted"/>
<name>A0A2S4VL18_9BASI</name>
<keyword evidence="3" id="KW-1185">Reference proteome</keyword>
<dbReference type="Proteomes" id="UP000239156">
    <property type="component" value="Unassembled WGS sequence"/>
</dbReference>
<feature type="compositionally biased region" description="Basic and acidic residues" evidence="1">
    <location>
        <begin position="359"/>
        <end position="372"/>
    </location>
</feature>
<feature type="region of interest" description="Disordered" evidence="1">
    <location>
        <begin position="352"/>
        <end position="372"/>
    </location>
</feature>
<gene>
    <name evidence="2" type="ORF">PSTT_06261</name>
</gene>
<feature type="region of interest" description="Disordered" evidence="1">
    <location>
        <begin position="71"/>
        <end position="94"/>
    </location>
</feature>
<evidence type="ECO:0000313" key="2">
    <source>
        <dbReference type="EMBL" id="POW10179.1"/>
    </source>
</evidence>
<reference evidence="2" key="1">
    <citation type="submission" date="2017-12" db="EMBL/GenBank/DDBJ databases">
        <title>Gene loss provides genomic basis for host adaptation in cereal stripe rust fungi.</title>
        <authorList>
            <person name="Xia C."/>
        </authorList>
    </citation>
    <scope>NUCLEOTIDE SEQUENCE [LARGE SCALE GENOMIC DNA]</scope>
    <source>
        <strain evidence="2">93-210</strain>
    </source>
</reference>
<comment type="caution">
    <text evidence="2">The sequence shown here is derived from an EMBL/GenBank/DDBJ whole genome shotgun (WGS) entry which is preliminary data.</text>
</comment>
<dbReference type="AlphaFoldDB" id="A0A2S4VL18"/>
<evidence type="ECO:0000313" key="3">
    <source>
        <dbReference type="Proteomes" id="UP000239156"/>
    </source>
</evidence>